<dbReference type="EMBL" id="ML119743">
    <property type="protein sequence ID" value="RPA76478.1"/>
    <property type="molecule type" value="Genomic_DNA"/>
</dbReference>
<evidence type="ECO:0000256" key="1">
    <source>
        <dbReference type="SAM" id="MobiDB-lite"/>
    </source>
</evidence>
<feature type="compositionally biased region" description="Polar residues" evidence="1">
    <location>
        <begin position="105"/>
        <end position="133"/>
    </location>
</feature>
<feature type="region of interest" description="Disordered" evidence="1">
    <location>
        <begin position="199"/>
        <end position="267"/>
    </location>
</feature>
<proteinExistence type="predicted"/>
<sequence length="320" mass="35182">MAASTLMVQTNGTFVEQERKSCTPSTFLGDSEMEKSSTNTVSYRQVLSEVSSRLGEQPRHMSQMSRASVQPRDLNLRPSEESKSLPPGAEWVRDRWGNVVDLNITERNSTPNGKSLKNNTPATNSESDPNTTHPETHNRRSQTRSISVESNSSIASRRQKPTLSMSFPIAKLSKEEQEEMQEKLIQDARNALVKPTTLRTPVRPIGSPITPRVQRTVGHPAPPAPRGVTRPKGNFPTDATGVTSARFTSGQQKAPTAPQAPRRTTGQVDSLEGIVSASDVAFMVSSNELLAVMGDMREMDGGYDIGELKDLDEFNEFDTR</sequence>
<gene>
    <name evidence="2" type="ORF">BJ508DRAFT_331027</name>
</gene>
<organism evidence="2 3">
    <name type="scientific">Ascobolus immersus RN42</name>
    <dbReference type="NCBI Taxonomy" id="1160509"/>
    <lineage>
        <taxon>Eukaryota</taxon>
        <taxon>Fungi</taxon>
        <taxon>Dikarya</taxon>
        <taxon>Ascomycota</taxon>
        <taxon>Pezizomycotina</taxon>
        <taxon>Pezizomycetes</taxon>
        <taxon>Pezizales</taxon>
        <taxon>Ascobolaceae</taxon>
        <taxon>Ascobolus</taxon>
    </lineage>
</organism>
<feature type="compositionally biased region" description="Basic and acidic residues" evidence="1">
    <location>
        <begin position="74"/>
        <end position="83"/>
    </location>
</feature>
<keyword evidence="3" id="KW-1185">Reference proteome</keyword>
<accession>A0A3N4HVC3</accession>
<feature type="region of interest" description="Disordered" evidence="1">
    <location>
        <begin position="24"/>
        <end position="43"/>
    </location>
</feature>
<dbReference type="Proteomes" id="UP000275078">
    <property type="component" value="Unassembled WGS sequence"/>
</dbReference>
<dbReference type="AlphaFoldDB" id="A0A3N4HVC3"/>
<feature type="compositionally biased region" description="Polar residues" evidence="1">
    <location>
        <begin position="240"/>
        <end position="254"/>
    </location>
</feature>
<evidence type="ECO:0000313" key="3">
    <source>
        <dbReference type="Proteomes" id="UP000275078"/>
    </source>
</evidence>
<feature type="region of interest" description="Disordered" evidence="1">
    <location>
        <begin position="48"/>
        <end position="89"/>
    </location>
</feature>
<evidence type="ECO:0000313" key="2">
    <source>
        <dbReference type="EMBL" id="RPA76478.1"/>
    </source>
</evidence>
<name>A0A3N4HVC3_ASCIM</name>
<feature type="region of interest" description="Disordered" evidence="1">
    <location>
        <begin position="103"/>
        <end position="166"/>
    </location>
</feature>
<reference evidence="2 3" key="1">
    <citation type="journal article" date="2018" name="Nat. Ecol. Evol.">
        <title>Pezizomycetes genomes reveal the molecular basis of ectomycorrhizal truffle lifestyle.</title>
        <authorList>
            <person name="Murat C."/>
            <person name="Payen T."/>
            <person name="Noel B."/>
            <person name="Kuo A."/>
            <person name="Morin E."/>
            <person name="Chen J."/>
            <person name="Kohler A."/>
            <person name="Krizsan K."/>
            <person name="Balestrini R."/>
            <person name="Da Silva C."/>
            <person name="Montanini B."/>
            <person name="Hainaut M."/>
            <person name="Levati E."/>
            <person name="Barry K.W."/>
            <person name="Belfiori B."/>
            <person name="Cichocki N."/>
            <person name="Clum A."/>
            <person name="Dockter R.B."/>
            <person name="Fauchery L."/>
            <person name="Guy J."/>
            <person name="Iotti M."/>
            <person name="Le Tacon F."/>
            <person name="Lindquist E.A."/>
            <person name="Lipzen A."/>
            <person name="Malagnac F."/>
            <person name="Mello A."/>
            <person name="Molinier V."/>
            <person name="Miyauchi S."/>
            <person name="Poulain J."/>
            <person name="Riccioni C."/>
            <person name="Rubini A."/>
            <person name="Sitrit Y."/>
            <person name="Splivallo R."/>
            <person name="Traeger S."/>
            <person name="Wang M."/>
            <person name="Zifcakova L."/>
            <person name="Wipf D."/>
            <person name="Zambonelli A."/>
            <person name="Paolocci F."/>
            <person name="Nowrousian M."/>
            <person name="Ottonello S."/>
            <person name="Baldrian P."/>
            <person name="Spatafora J.W."/>
            <person name="Henrissat B."/>
            <person name="Nagy L.G."/>
            <person name="Aury J.M."/>
            <person name="Wincker P."/>
            <person name="Grigoriev I.V."/>
            <person name="Bonfante P."/>
            <person name="Martin F.M."/>
        </authorList>
    </citation>
    <scope>NUCLEOTIDE SEQUENCE [LARGE SCALE GENOMIC DNA]</scope>
    <source>
        <strain evidence="2 3">RN42</strain>
    </source>
</reference>
<feature type="compositionally biased region" description="Low complexity" evidence="1">
    <location>
        <begin position="144"/>
        <end position="156"/>
    </location>
</feature>
<protein>
    <submittedName>
        <fullName evidence="2">Uncharacterized protein</fullName>
    </submittedName>
</protein>